<keyword evidence="6 8" id="KW-1133">Transmembrane helix</keyword>
<organism evidence="10 11">
    <name type="scientific">Neobacillus paridis</name>
    <dbReference type="NCBI Taxonomy" id="2803862"/>
    <lineage>
        <taxon>Bacteria</taxon>
        <taxon>Bacillati</taxon>
        <taxon>Bacillota</taxon>
        <taxon>Bacilli</taxon>
        <taxon>Bacillales</taxon>
        <taxon>Bacillaceae</taxon>
        <taxon>Neobacillus</taxon>
    </lineage>
</organism>
<evidence type="ECO:0000256" key="1">
    <source>
        <dbReference type="ARBA" id="ARBA00004651"/>
    </source>
</evidence>
<keyword evidence="4" id="KW-1003">Cell membrane</keyword>
<feature type="transmembrane region" description="Helical" evidence="8">
    <location>
        <begin position="305"/>
        <end position="324"/>
    </location>
</feature>
<feature type="transmembrane region" description="Helical" evidence="8">
    <location>
        <begin position="238"/>
        <end position="261"/>
    </location>
</feature>
<evidence type="ECO:0000256" key="2">
    <source>
        <dbReference type="ARBA" id="ARBA00007783"/>
    </source>
</evidence>
<keyword evidence="11" id="KW-1185">Reference proteome</keyword>
<feature type="transmembrane region" description="Helical" evidence="8">
    <location>
        <begin position="21"/>
        <end position="39"/>
    </location>
</feature>
<name>A0ABS1TUF3_9BACI</name>
<dbReference type="Pfam" id="PF12698">
    <property type="entry name" value="ABC2_membrane_3"/>
    <property type="match status" value="1"/>
</dbReference>
<feature type="transmembrane region" description="Helical" evidence="8">
    <location>
        <begin position="360"/>
        <end position="379"/>
    </location>
</feature>
<evidence type="ECO:0000259" key="9">
    <source>
        <dbReference type="PROSITE" id="PS51012"/>
    </source>
</evidence>
<dbReference type="InterPro" id="IPR051449">
    <property type="entry name" value="ABC-2_transporter_component"/>
</dbReference>
<keyword evidence="5 8" id="KW-0812">Transmembrane</keyword>
<evidence type="ECO:0000256" key="7">
    <source>
        <dbReference type="ARBA" id="ARBA00023136"/>
    </source>
</evidence>
<keyword evidence="7 8" id="KW-0472">Membrane</keyword>
<comment type="caution">
    <text evidence="10">The sequence shown here is derived from an EMBL/GenBank/DDBJ whole genome shotgun (WGS) entry which is preliminary data.</text>
</comment>
<sequence length="385" mass="42299">MRKAWAVCLLELKKVFQKKQSYFLMFAMPLIFTLIFGGLSGDGSSDRMKLAVVDDDQSTLSKGFLQSVKENELFTLVPESKQQAEQKVKDKKLGGMLYIPKGFEEQMMAKEDPKVVFKHGPEFTSATAISQMINQSLTKIKMELAASLQSSRLTGEDWKPVFSAITKETSTASTAVHKIEVKKGKAQSKLNNQSASSAGFSIMFVMIVMMSVSGTILEAKKSGVWYRMMSTPISRFELMAGFFLAFFILGWIQFGILMAATSVLFDIQWGDPLGIAVLVSALLLCVVGLGLFIAGFVTTTEQQSALGNIVIISTCMLGGVFWPLDVVPKFMQKIAEFVPQTWAMKGFTELVARSGGVADITLPVAVLLLFSAVFLVVGMSRVRFE</sequence>
<feature type="transmembrane region" description="Helical" evidence="8">
    <location>
        <begin position="198"/>
        <end position="217"/>
    </location>
</feature>
<protein>
    <submittedName>
        <fullName evidence="10">ABC transporter permease</fullName>
    </submittedName>
</protein>
<evidence type="ECO:0000313" key="11">
    <source>
        <dbReference type="Proteomes" id="UP000623967"/>
    </source>
</evidence>
<keyword evidence="3" id="KW-0813">Transport</keyword>
<evidence type="ECO:0000256" key="6">
    <source>
        <dbReference type="ARBA" id="ARBA00022989"/>
    </source>
</evidence>
<evidence type="ECO:0000313" key="10">
    <source>
        <dbReference type="EMBL" id="MBL4954813.1"/>
    </source>
</evidence>
<evidence type="ECO:0000256" key="8">
    <source>
        <dbReference type="SAM" id="Phobius"/>
    </source>
</evidence>
<dbReference type="Gene3D" id="3.40.1710.10">
    <property type="entry name" value="abc type-2 transporter like domain"/>
    <property type="match status" value="1"/>
</dbReference>
<dbReference type="InterPro" id="IPR013525">
    <property type="entry name" value="ABC2_TM"/>
</dbReference>
<comment type="subcellular location">
    <subcellularLocation>
        <location evidence="1">Cell membrane</location>
        <topology evidence="1">Multi-pass membrane protein</topology>
    </subcellularLocation>
</comment>
<evidence type="ECO:0000256" key="5">
    <source>
        <dbReference type="ARBA" id="ARBA00022692"/>
    </source>
</evidence>
<gene>
    <name evidence="10" type="ORF">JK635_21880</name>
</gene>
<dbReference type="PANTHER" id="PTHR30294:SF45">
    <property type="entry name" value="LINEARMYCIN RESISTANCE PERMEASE PROTEIN LNRN"/>
    <property type="match status" value="1"/>
</dbReference>
<evidence type="ECO:0000256" key="3">
    <source>
        <dbReference type="ARBA" id="ARBA00022448"/>
    </source>
</evidence>
<dbReference type="PANTHER" id="PTHR30294">
    <property type="entry name" value="MEMBRANE COMPONENT OF ABC TRANSPORTER YHHJ-RELATED"/>
    <property type="match status" value="1"/>
</dbReference>
<accession>A0ABS1TUF3</accession>
<evidence type="ECO:0000256" key="4">
    <source>
        <dbReference type="ARBA" id="ARBA00022475"/>
    </source>
</evidence>
<dbReference type="EMBL" id="JAESWB010000365">
    <property type="protein sequence ID" value="MBL4954813.1"/>
    <property type="molecule type" value="Genomic_DNA"/>
</dbReference>
<dbReference type="PROSITE" id="PS51012">
    <property type="entry name" value="ABC_TM2"/>
    <property type="match status" value="1"/>
</dbReference>
<dbReference type="InterPro" id="IPR047817">
    <property type="entry name" value="ABC2_TM_bact-type"/>
</dbReference>
<feature type="transmembrane region" description="Helical" evidence="8">
    <location>
        <begin position="273"/>
        <end position="298"/>
    </location>
</feature>
<dbReference type="RefSeq" id="WP_202656052.1">
    <property type="nucleotide sequence ID" value="NZ_JAESWB010000365.1"/>
</dbReference>
<proteinExistence type="inferred from homology"/>
<reference evidence="10 11" key="1">
    <citation type="submission" date="2021-01" db="EMBL/GenBank/DDBJ databases">
        <title>Genome public.</title>
        <authorList>
            <person name="Liu C."/>
            <person name="Sun Q."/>
        </authorList>
    </citation>
    <scope>NUCLEOTIDE SEQUENCE [LARGE SCALE GENOMIC DNA]</scope>
    <source>
        <strain evidence="10 11">YIM B02564</strain>
    </source>
</reference>
<feature type="domain" description="ABC transmembrane type-2" evidence="9">
    <location>
        <begin position="159"/>
        <end position="385"/>
    </location>
</feature>
<dbReference type="Proteomes" id="UP000623967">
    <property type="component" value="Unassembled WGS sequence"/>
</dbReference>
<comment type="similarity">
    <text evidence="2">Belongs to the ABC-2 integral membrane protein family.</text>
</comment>